<protein>
    <recommendedName>
        <fullName evidence="4">Phenyloxazoline synthase MbtB</fullName>
    </recommendedName>
    <alternativeName>
        <fullName evidence="9">Mycobactin synthetase protein B</fullName>
    </alternativeName>
</protein>
<feature type="domain" description="Carrier" evidence="11">
    <location>
        <begin position="2958"/>
        <end position="3034"/>
    </location>
</feature>
<evidence type="ECO:0000256" key="5">
    <source>
        <dbReference type="ARBA" id="ARBA00022450"/>
    </source>
</evidence>
<comment type="pathway">
    <text evidence="2">Siderophore biosynthesis; mycobactin biosynthesis.</text>
</comment>
<dbReference type="InterPro" id="IPR023213">
    <property type="entry name" value="CAT-like_dom_sf"/>
</dbReference>
<dbReference type="PANTHER" id="PTHR45527">
    <property type="entry name" value="NONRIBOSOMAL PEPTIDE SYNTHETASE"/>
    <property type="match status" value="1"/>
</dbReference>
<dbReference type="Gene3D" id="3.40.50.12780">
    <property type="entry name" value="N-terminal domain of ligase-like"/>
    <property type="match status" value="2"/>
</dbReference>
<dbReference type="OrthoDB" id="2472181at2"/>
<evidence type="ECO:0000256" key="8">
    <source>
        <dbReference type="ARBA" id="ARBA00022737"/>
    </source>
</evidence>
<dbReference type="InterPro" id="IPR001242">
    <property type="entry name" value="Condensation_dom"/>
</dbReference>
<dbReference type="GO" id="GO:0031177">
    <property type="term" value="F:phosphopantetheine binding"/>
    <property type="evidence" value="ECO:0007669"/>
    <property type="project" value="InterPro"/>
</dbReference>
<dbReference type="InterPro" id="IPR013217">
    <property type="entry name" value="Methyltransf_12"/>
</dbReference>
<evidence type="ECO:0000259" key="11">
    <source>
        <dbReference type="PROSITE" id="PS50075"/>
    </source>
</evidence>
<dbReference type="InterPro" id="IPR000873">
    <property type="entry name" value="AMP-dep_synth/lig_dom"/>
</dbReference>
<dbReference type="Proteomes" id="UP000053923">
    <property type="component" value="Unassembled WGS sequence"/>
</dbReference>
<dbReference type="RefSeq" id="WP_062699875.1">
    <property type="nucleotide sequence ID" value="NZ_LLZG01000036.1"/>
</dbReference>
<dbReference type="InterPro" id="IPR009081">
    <property type="entry name" value="PP-bd_ACP"/>
</dbReference>
<evidence type="ECO:0000256" key="2">
    <source>
        <dbReference type="ARBA" id="ARBA00005102"/>
    </source>
</evidence>
<comment type="caution">
    <text evidence="12">The sequence shown here is derived from an EMBL/GenBank/DDBJ whole genome shotgun (WGS) entry which is preliminary data.</text>
</comment>
<dbReference type="CDD" id="cd12114">
    <property type="entry name" value="A_NRPS_TlmIV_like"/>
    <property type="match status" value="1"/>
</dbReference>
<feature type="domain" description="Carrier" evidence="11">
    <location>
        <begin position="4"/>
        <end position="77"/>
    </location>
</feature>
<dbReference type="InterPro" id="IPR057737">
    <property type="entry name" value="Condensation_MtbB-like"/>
</dbReference>
<dbReference type="GO" id="GO:0000036">
    <property type="term" value="F:acyl carrier activity"/>
    <property type="evidence" value="ECO:0007669"/>
    <property type="project" value="TreeGrafter"/>
</dbReference>
<dbReference type="InterPro" id="IPR010071">
    <property type="entry name" value="AA_adenyl_dom"/>
</dbReference>
<sequence length="3047" mass="331746">MSEPDLLRTIHPLLADWLGPDAERVGPDDNLIEQGLDSIRLMTVSAALRRAGIRLTFAELARTPTLHAWEELLAERCPSADSRTQDRTQEPPERPPADDETSPFDLALMQHAYWVGRGEEHELGGVAAHFYNEFDGEGVDPQRLERAVRALLARHAQLRAVFGDDGRQHTPAASAWPGLRVHDLRALPEDEADRRLAELRDTLSHRMLRVGAGEVCDVQLSLLPGGRTRTHLNLDMLAADALSLRVLLADLAALYDGTEQLPPIGYSYRRYLADRAASAERERDRSRDAAWWAARLPDLPGAPALPVLQEPVRPRVTRRHHWLPPEARDALFARAHRHGVTPAMALASAYAEVLAAWSAEHRFLLNVPLFDREPLHADVPLLVGDFTGSVLLTADVSGRQVFQERARGVQERFLEDAAHASYSGVEVLRDLNRAQHGGGRVLAPVVFTSALNLGELFSEDVRVCFGRPVWIISQGPQVWLDAQVTELDGGLLVNWDALEQAFPEDMLDAMFAAYRTLVDSLAESDAPWDAPVPDLLPESQREARARANATDGPRSGLLLHEDFLDRAERTPDRPALLWGTDGCLTYGELADRARRIAAALAAHAVGPGDRVAVCLPKGPDQIVAVLGVLTAGAAYVPIGRDHPPARRDRVLTRAETRVAFVTEDTEDTAKLPEGVVALTVADALAHEPVKEPVAVPEDDPAYILFTSGSTGEPKGVVVPHRAARNTVDDLDERFGVGGDDRTFALSALDFDLSVYDLFGPLSVGGAVVLVREEDRRDAARWHALMARHGVTVLNCVPSVLDMLLSTAGEGLAALRLVLLGGDWVGVDLPGRLAARAPDCRFVALGGTTETAIHSTVCEVAGAAVPEDWTAVPYGTPLRNVRCRVVDARGRDCPDWVPGELWIGGAGVADGYLGDPERTADRFVRHDGLRWYRTGDLARYRPGGTVEFLGRADSQVKLRGHRVELGEVEAAVERAPGVGRAVAAVVGEADGAARALVAAYAPALGEVSSRNNGITPQVVAARPDPLESDVVAHVIGRVLDGEMRHAESMHGLVHLWRDWLNRRPRPVDAQRLAERVAGTRLEPVLSRLTERIPDLRAMLTGERDPLELLDDPVLAPEAALDALPASAEAAADCAEALRALAAEPGRGGVLRVAVVGARGGLGVLRVAGQLPAETVQLTLLDTSAGLLEQARVRLAGLPHDVRYQALPDGALPEELPGGFDAVLALGALHAFDDPASGVAQAAALLTPGGVLLAVEQGGLPPLGLICAALPTRGFANADQARRAAGSPLLPPSAWEQLLRGHGFGEVGTSVRDQEPALLIRAVRDPDALPCDTDRVRAFATDQVPSYMVPDRLVLLPVMPLTANGKVDRRAVRELLARHVSSAREGIRQGTPPRPGVEELVAEVWRDLLGSRGVHREDDFFALGGDSLLATRMLHRLGERGVRGARIADLFTSPVLKDYAATLTLDTEQPTALTLVPDPEHAHDPFPTTDVQRAYWLGRAEEMRLGGVGSHYYSEFDGTDVDLPRLEAAWRRLVVRHPMLRAVFDEDGRQRVLTDAEVPDFTIPVRDGEEHLAALREEMSHQVLDPARWPLFDVRAVRYGQGRTRLGVSLDNIVLDGLSMMTVFTELGVLYADPDAELPPVEPTFRDYLASVRPAPETVAADQAYWRDRLPELPPAPRLPLQRDPATLGRPRFTRTSGQLSADRWRRLKEHAREHGVTPSTLLLAAYSEVLGTWSESPELTVNLTLFDRQEIHPDINRVLGDFTSLLLAAHRPRPGEDWLTRVRGLQEQLWRDLDHRSVSAVWVMRELARARGEREAAVPVVFTSALGVDDGVSMDAPDGFPPRVWGVSQTPQVWLDLQVYEGRDGVLRHQWDAVRELFPEGLVETMSAAFDELLGHLCDSDWRLPRPALLPDGQRAVRERVNATGKPGGERALHLPFFERAAAEPDSPALLWGDDGVLSRGELRERALCIAAALAARGVEPGDTVAVSLPKGPEQITAVLGVLAAGAAYVPVGADQPPVRRERMLKASRARCVLDVEFLAEPLPAPLAQPVATDPDSCAYVIFTSGSTGEPKGVELTHRAAANTVEDINERHGIGPGDRVLAVSALDFDLSVYDIFGLLGAGGALVLVAEEERRDAQRWRDLAARHGVTVWNSVPMLLDMLLTASAGQAPPTLRLAMVSGDWVPLDLHARLSSGGGCRLIAMGGATEAAIWSNAYDATRGAPEGWPSVPYGTPLRGQRFRVVGPQGEDCPDWVPGELWIGGAGVATGYRGDPERTADRFVTEGGERWYRTGDLGRYRPDGLLEFLGRRDHQLKIRGHRTELGEVDAALHAQPEIARAVTVATGPRGQQRLTAFVVPEGTLDLVEVERRLADHLPAHAVPSALVPLPDGLPLTANGKVDRAALTEHAAGLGVSSGGTRQPTGLVEELVAAAWRDLLGAEQVGRDDEFFALGGDSLLATRLVARLREAGVRGARIAALFTHPVLKDYAVTLALGTEKPATPVLVSDPAHAHEPFEATDVQRAYWIGRTAQLDLGGVGSHYYSETDEEYVDIAGLERAWRRLIARHPMLRAVFDEDGRQRVLTDAEVPDFTIPVRDGEEHLATLREEMSHQVLDPARCPLFDVRAVHYTAPDGERRTRIGISLDNLLLDGLSMMIVFTELRQLRDDLDAELPSVDVTFRDYLASARPPDGTLAADQEYWRERLPSLPAAPRLPLLREPSAVGRPCFERRATHLPYDRWERVKDRARAYGITPSVLLLAVYAEALGEHADSPELTVNLTLFDRQEIHPDINRIAGDFTSLLLAAHHPRAGESWLARLRGLQAHLWTDLDHRAVSAVWVMRQLAQQRGPGQAAMPVVFTSALGIDDERARLLTPPYWSVSQTPQVWLDHQVLEDAEGLRLTWDAVTGLLPGDLPESLMSRQLALLEELSSADDWDALTLITGLRAGEQSAVPVTTAAEADAGGPPRGTTEELVAELWSELLPDTPLAGREQGFFAAGGDSLLATRLIARLRERTGVEVPLREFFATPSVAALAAAVDDITDRTTDQNWEEGEL</sequence>
<organism evidence="12 13">
    <name type="scientific">Streptomyces regalis</name>
    <dbReference type="NCBI Taxonomy" id="68262"/>
    <lineage>
        <taxon>Bacteria</taxon>
        <taxon>Bacillati</taxon>
        <taxon>Actinomycetota</taxon>
        <taxon>Actinomycetes</taxon>
        <taxon>Kitasatosporales</taxon>
        <taxon>Streptomycetaceae</taxon>
        <taxon>Streptomyces</taxon>
    </lineage>
</organism>
<feature type="domain" description="Carrier" evidence="11">
    <location>
        <begin position="1390"/>
        <end position="1465"/>
    </location>
</feature>
<dbReference type="PROSITE" id="PS50075">
    <property type="entry name" value="CARRIER"/>
    <property type="match status" value="4"/>
</dbReference>
<evidence type="ECO:0000256" key="7">
    <source>
        <dbReference type="ARBA" id="ARBA00022598"/>
    </source>
</evidence>
<dbReference type="GO" id="GO:0017000">
    <property type="term" value="P:antibiotic biosynthetic process"/>
    <property type="evidence" value="ECO:0007669"/>
    <property type="project" value="UniProtKB-ARBA"/>
</dbReference>
<dbReference type="GO" id="GO:0043041">
    <property type="term" value="P:amino acid activation for nonribosomal peptide biosynthetic process"/>
    <property type="evidence" value="ECO:0007669"/>
    <property type="project" value="TreeGrafter"/>
</dbReference>
<reference evidence="13" key="1">
    <citation type="submission" date="2015-10" db="EMBL/GenBank/DDBJ databases">
        <authorList>
            <person name="Ju K.-S."/>
            <person name="Doroghazi J.R."/>
            <person name="Metcalf W.W."/>
        </authorList>
    </citation>
    <scope>NUCLEOTIDE SEQUENCE [LARGE SCALE GENOMIC DNA]</scope>
    <source>
        <strain evidence="13">NRRL 3151</strain>
    </source>
</reference>
<dbReference type="EMBL" id="LLZG01000036">
    <property type="protein sequence ID" value="KUL43447.1"/>
    <property type="molecule type" value="Genomic_DNA"/>
</dbReference>
<dbReference type="InterPro" id="IPR036736">
    <property type="entry name" value="ACP-like_sf"/>
</dbReference>
<dbReference type="Gene3D" id="3.30.300.30">
    <property type="match status" value="3"/>
</dbReference>
<keyword evidence="6" id="KW-0597">Phosphoprotein</keyword>
<comment type="cofactor">
    <cofactor evidence="1">
        <name>pantetheine 4'-phosphate</name>
        <dbReference type="ChEBI" id="CHEBI:47942"/>
    </cofactor>
</comment>
<dbReference type="Pfam" id="PF00550">
    <property type="entry name" value="PP-binding"/>
    <property type="match status" value="4"/>
</dbReference>
<keyword evidence="5" id="KW-0596">Phosphopantetheine</keyword>
<feature type="region of interest" description="Disordered" evidence="10">
    <location>
        <begin position="77"/>
        <end position="103"/>
    </location>
</feature>
<proteinExistence type="inferred from homology"/>
<keyword evidence="13" id="KW-1185">Reference proteome</keyword>
<dbReference type="FunFam" id="3.40.50.12780:FF:000012">
    <property type="entry name" value="Non-ribosomal peptide synthetase"/>
    <property type="match status" value="1"/>
</dbReference>
<dbReference type="GO" id="GO:0016874">
    <property type="term" value="F:ligase activity"/>
    <property type="evidence" value="ECO:0007669"/>
    <property type="project" value="UniProtKB-KW"/>
</dbReference>
<dbReference type="SMART" id="SM00823">
    <property type="entry name" value="PKS_PP"/>
    <property type="match status" value="3"/>
</dbReference>
<evidence type="ECO:0000256" key="3">
    <source>
        <dbReference type="ARBA" id="ARBA00007380"/>
    </source>
</evidence>
<feature type="domain" description="Carrier" evidence="11">
    <location>
        <begin position="2417"/>
        <end position="2492"/>
    </location>
</feature>
<dbReference type="SUPFAM" id="SSF47336">
    <property type="entry name" value="ACP-like"/>
    <property type="match status" value="4"/>
</dbReference>
<dbReference type="Gene3D" id="3.40.50.1820">
    <property type="entry name" value="alpha/beta hydrolase"/>
    <property type="match status" value="2"/>
</dbReference>
<feature type="compositionally biased region" description="Basic and acidic residues" evidence="10">
    <location>
        <begin position="83"/>
        <end position="97"/>
    </location>
</feature>
<evidence type="ECO:0000313" key="13">
    <source>
        <dbReference type="Proteomes" id="UP000053923"/>
    </source>
</evidence>
<dbReference type="PANTHER" id="PTHR45527:SF10">
    <property type="entry name" value="PYOCHELIN SYNTHASE PCHF"/>
    <property type="match status" value="1"/>
</dbReference>
<dbReference type="InterPro" id="IPR029058">
    <property type="entry name" value="AB_hydrolase_fold"/>
</dbReference>
<evidence type="ECO:0000256" key="10">
    <source>
        <dbReference type="SAM" id="MobiDB-lite"/>
    </source>
</evidence>
<dbReference type="PROSITE" id="PS00012">
    <property type="entry name" value="PHOSPHOPANTETHEINE"/>
    <property type="match status" value="3"/>
</dbReference>
<dbReference type="InterPro" id="IPR020806">
    <property type="entry name" value="PKS_PP-bd"/>
</dbReference>
<dbReference type="Gene3D" id="3.30.559.10">
    <property type="entry name" value="Chloramphenicol acetyltransferase-like domain"/>
    <property type="match status" value="3"/>
</dbReference>
<dbReference type="Pfam" id="PF00668">
    <property type="entry name" value="Condensation"/>
    <property type="match status" value="3"/>
</dbReference>
<dbReference type="CDD" id="cd19535">
    <property type="entry name" value="Cyc_NRPS"/>
    <property type="match status" value="3"/>
</dbReference>
<comment type="similarity">
    <text evidence="3">Belongs to the ATP-dependent AMP-binding enzyme family. MbtB subfamily.</text>
</comment>
<dbReference type="FunFam" id="3.30.559.30:FF:000006">
    <property type="entry name" value="Yersiniabactin polyketide/non-ribosomal peptide synthetase"/>
    <property type="match status" value="3"/>
</dbReference>
<dbReference type="Gene3D" id="3.30.559.30">
    <property type="entry name" value="Nonribosomal peptide synthetase, condensation domain"/>
    <property type="match status" value="3"/>
</dbReference>
<dbReference type="InterPro" id="IPR020845">
    <property type="entry name" value="AMP-binding_CS"/>
</dbReference>
<dbReference type="SUPFAM" id="SSF52777">
    <property type="entry name" value="CoA-dependent acyltransferases"/>
    <property type="match status" value="6"/>
</dbReference>
<name>A0A0X3VGC6_9ACTN</name>
<evidence type="ECO:0000256" key="9">
    <source>
        <dbReference type="ARBA" id="ARBA00033440"/>
    </source>
</evidence>
<dbReference type="Gene3D" id="3.40.50.150">
    <property type="entry name" value="Vaccinia Virus protein VP39"/>
    <property type="match status" value="1"/>
</dbReference>
<dbReference type="SUPFAM" id="SSF56801">
    <property type="entry name" value="Acetyl-CoA synthetase-like"/>
    <property type="match status" value="2"/>
</dbReference>
<keyword evidence="8" id="KW-0677">Repeat</keyword>
<dbReference type="InterPro" id="IPR045851">
    <property type="entry name" value="AMP-bd_C_sf"/>
</dbReference>
<dbReference type="FunFam" id="3.30.559.10:FF:000023">
    <property type="entry name" value="Non-ribosomal peptide synthetase"/>
    <property type="match status" value="3"/>
</dbReference>
<dbReference type="Pfam" id="PF13193">
    <property type="entry name" value="AMP-binding_C"/>
    <property type="match status" value="1"/>
</dbReference>
<dbReference type="GO" id="GO:0009403">
    <property type="term" value="P:toxin biosynthetic process"/>
    <property type="evidence" value="ECO:0007669"/>
    <property type="project" value="UniProtKB-ARBA"/>
</dbReference>
<dbReference type="SUPFAM" id="SSF53335">
    <property type="entry name" value="S-adenosyl-L-methionine-dependent methyltransferases"/>
    <property type="match status" value="1"/>
</dbReference>
<evidence type="ECO:0000256" key="6">
    <source>
        <dbReference type="ARBA" id="ARBA00022553"/>
    </source>
</evidence>
<evidence type="ECO:0000256" key="4">
    <source>
        <dbReference type="ARBA" id="ARBA00016743"/>
    </source>
</evidence>
<dbReference type="NCBIfam" id="TIGR01733">
    <property type="entry name" value="AA-adenyl-dom"/>
    <property type="match status" value="2"/>
</dbReference>
<dbReference type="PROSITE" id="PS00455">
    <property type="entry name" value="AMP_BINDING"/>
    <property type="match status" value="2"/>
</dbReference>
<dbReference type="Gene3D" id="1.10.1200.10">
    <property type="entry name" value="ACP-like"/>
    <property type="match status" value="2"/>
</dbReference>
<dbReference type="InterPro" id="IPR025110">
    <property type="entry name" value="AMP-bd_C"/>
</dbReference>
<evidence type="ECO:0000256" key="1">
    <source>
        <dbReference type="ARBA" id="ARBA00001957"/>
    </source>
</evidence>
<dbReference type="Pfam" id="PF00501">
    <property type="entry name" value="AMP-binding"/>
    <property type="match status" value="2"/>
</dbReference>
<dbReference type="Pfam" id="PF08242">
    <property type="entry name" value="Methyltransf_12"/>
    <property type="match status" value="1"/>
</dbReference>
<dbReference type="InterPro" id="IPR006162">
    <property type="entry name" value="Ppantetheine_attach_site"/>
</dbReference>
<keyword evidence="7" id="KW-0436">Ligase</keyword>
<evidence type="ECO:0000313" key="12">
    <source>
        <dbReference type="EMBL" id="KUL43447.1"/>
    </source>
</evidence>
<gene>
    <name evidence="12" type="ORF">ADL12_07565</name>
</gene>
<dbReference type="InterPro" id="IPR042099">
    <property type="entry name" value="ANL_N_sf"/>
</dbReference>
<accession>A0A0X3VGC6</accession>
<dbReference type="GO" id="GO:0005737">
    <property type="term" value="C:cytoplasm"/>
    <property type="evidence" value="ECO:0007669"/>
    <property type="project" value="TreeGrafter"/>
</dbReference>
<dbReference type="InterPro" id="IPR029063">
    <property type="entry name" value="SAM-dependent_MTases_sf"/>
</dbReference>